<proteinExistence type="predicted"/>
<organism evidence="1 2">
    <name type="scientific">Flavobacterium profundi</name>
    <dbReference type="NCBI Taxonomy" id="1774945"/>
    <lineage>
        <taxon>Bacteria</taxon>
        <taxon>Pseudomonadati</taxon>
        <taxon>Bacteroidota</taxon>
        <taxon>Flavobacteriia</taxon>
        <taxon>Flavobacteriales</taxon>
        <taxon>Flavobacteriaceae</taxon>
        <taxon>Flavobacterium</taxon>
    </lineage>
</organism>
<accession>A0A6I4IIM8</accession>
<dbReference type="OrthoDB" id="979487at2"/>
<comment type="caution">
    <text evidence="1">The sequence shown here is derived from an EMBL/GenBank/DDBJ whole genome shotgun (WGS) entry which is preliminary data.</text>
</comment>
<dbReference type="AlphaFoldDB" id="A0A6I4IIM8"/>
<dbReference type="Proteomes" id="UP000431264">
    <property type="component" value="Unassembled WGS sequence"/>
</dbReference>
<evidence type="ECO:0000313" key="2">
    <source>
        <dbReference type="Proteomes" id="UP000431264"/>
    </source>
</evidence>
<dbReference type="RefSeq" id="WP_140996237.1">
    <property type="nucleotide sequence ID" value="NZ_VDCZ01000001.1"/>
</dbReference>
<keyword evidence="2" id="KW-1185">Reference proteome</keyword>
<gene>
    <name evidence="1" type="ORF">GOQ30_01520</name>
</gene>
<sequence length="178" mass="20666">MKSSFYLQIENSTAHRHSRDELCEIALSSTKALKELFLFAFDIGNKNHFKACWSLELVLEKDITLLLPHLDTFISKVKLYQHDSALRSISKICLFVSKSKKIRLNDEQEQVLVEACLDWLIQEEKVATKAYAIRALYNFSKNQLWIKEELRTILEQDYSAHSAAYKAVAKEVLKKINK</sequence>
<protein>
    <recommendedName>
        <fullName evidence="3">Adenylosuccinate lyase</fullName>
    </recommendedName>
</protein>
<dbReference type="EMBL" id="WQLW01000001">
    <property type="protein sequence ID" value="MVO07841.1"/>
    <property type="molecule type" value="Genomic_DNA"/>
</dbReference>
<name>A0A6I4IIM8_9FLAO</name>
<evidence type="ECO:0000313" key="1">
    <source>
        <dbReference type="EMBL" id="MVO07841.1"/>
    </source>
</evidence>
<reference evidence="2" key="1">
    <citation type="submission" date="2019-05" db="EMBL/GenBank/DDBJ databases">
        <title>Flavobacterium profundi sp. nov., isolated from a deep-sea seamount.</title>
        <authorList>
            <person name="Zhang D.-C."/>
        </authorList>
    </citation>
    <scope>NUCLEOTIDE SEQUENCE [LARGE SCALE GENOMIC DNA]</scope>
    <source>
        <strain evidence="2">TP390</strain>
    </source>
</reference>
<evidence type="ECO:0008006" key="3">
    <source>
        <dbReference type="Google" id="ProtNLM"/>
    </source>
</evidence>